<reference evidence="1 2" key="2">
    <citation type="submission" date="2020-07" db="EMBL/GenBank/DDBJ databases">
        <title>Genome assembly of wild tea tree DASZ reveals pedigree and selection history of tea varieties.</title>
        <authorList>
            <person name="Zhang W."/>
        </authorList>
    </citation>
    <scope>NUCLEOTIDE SEQUENCE [LARGE SCALE GENOMIC DNA]</scope>
    <source>
        <strain evidence="2">cv. G240</strain>
        <tissue evidence="1">Leaf</tissue>
    </source>
</reference>
<reference evidence="2" key="1">
    <citation type="journal article" date="2020" name="Nat. Commun.">
        <title>Genome assembly of wild tea tree DASZ reveals pedigree and selection history of tea varieties.</title>
        <authorList>
            <person name="Zhang W."/>
            <person name="Zhang Y."/>
            <person name="Qiu H."/>
            <person name="Guo Y."/>
            <person name="Wan H."/>
            <person name="Zhang X."/>
            <person name="Scossa F."/>
            <person name="Alseekh S."/>
            <person name="Zhang Q."/>
            <person name="Wang P."/>
            <person name="Xu L."/>
            <person name="Schmidt M.H."/>
            <person name="Jia X."/>
            <person name="Li D."/>
            <person name="Zhu A."/>
            <person name="Guo F."/>
            <person name="Chen W."/>
            <person name="Ni D."/>
            <person name="Usadel B."/>
            <person name="Fernie A.R."/>
            <person name="Wen W."/>
        </authorList>
    </citation>
    <scope>NUCLEOTIDE SEQUENCE [LARGE SCALE GENOMIC DNA]</scope>
    <source>
        <strain evidence="2">cv. G240</strain>
    </source>
</reference>
<comment type="caution">
    <text evidence="1">The sequence shown here is derived from an EMBL/GenBank/DDBJ whole genome shotgun (WGS) entry which is preliminary data.</text>
</comment>
<organism evidence="1 2">
    <name type="scientific">Camellia sinensis</name>
    <name type="common">Tea plant</name>
    <name type="synonym">Thea sinensis</name>
    <dbReference type="NCBI Taxonomy" id="4442"/>
    <lineage>
        <taxon>Eukaryota</taxon>
        <taxon>Viridiplantae</taxon>
        <taxon>Streptophyta</taxon>
        <taxon>Embryophyta</taxon>
        <taxon>Tracheophyta</taxon>
        <taxon>Spermatophyta</taxon>
        <taxon>Magnoliopsida</taxon>
        <taxon>eudicotyledons</taxon>
        <taxon>Gunneridae</taxon>
        <taxon>Pentapetalae</taxon>
        <taxon>asterids</taxon>
        <taxon>Ericales</taxon>
        <taxon>Theaceae</taxon>
        <taxon>Camellia</taxon>
    </lineage>
</organism>
<evidence type="ECO:0000313" key="1">
    <source>
        <dbReference type="EMBL" id="KAF5953794.1"/>
    </source>
</evidence>
<sequence>MRTERLKNSKSSWPKVVVRKWLNIKTGADEFHSDYTTKAMADGGVRERSDRRKSCSDKDCYVVVPEELSDAPYLDVSKKYICWLMEASDSIGRPGFDAMQPTVTDNLNLR</sequence>
<keyword evidence="2" id="KW-1185">Reference proteome</keyword>
<accession>A0A7J7HP75</accession>
<dbReference type="EMBL" id="JACBKZ010000003">
    <property type="protein sequence ID" value="KAF5953794.1"/>
    <property type="molecule type" value="Genomic_DNA"/>
</dbReference>
<dbReference type="Proteomes" id="UP000593564">
    <property type="component" value="Unassembled WGS sequence"/>
</dbReference>
<dbReference type="AlphaFoldDB" id="A0A7J7HP75"/>
<name>A0A7J7HP75_CAMSI</name>
<gene>
    <name evidence="1" type="ORF">HYC85_006650</name>
</gene>
<protein>
    <submittedName>
        <fullName evidence="1">Uncharacterized protein</fullName>
    </submittedName>
</protein>
<evidence type="ECO:0000313" key="2">
    <source>
        <dbReference type="Proteomes" id="UP000593564"/>
    </source>
</evidence>
<proteinExistence type="predicted"/>